<name>A0ABU7FIP1_9ACTN</name>
<evidence type="ECO:0000256" key="1">
    <source>
        <dbReference type="SAM" id="MobiDB-lite"/>
    </source>
</evidence>
<dbReference type="RefSeq" id="WP_329508446.1">
    <property type="nucleotide sequence ID" value="NZ_BAAAYZ010000167.1"/>
</dbReference>
<protein>
    <submittedName>
        <fullName evidence="2">Uncharacterized protein</fullName>
    </submittedName>
</protein>
<feature type="region of interest" description="Disordered" evidence="1">
    <location>
        <begin position="29"/>
        <end position="57"/>
    </location>
</feature>
<dbReference type="EMBL" id="JAYWVC010000059">
    <property type="protein sequence ID" value="MED7823991.1"/>
    <property type="molecule type" value="Genomic_DNA"/>
</dbReference>
<gene>
    <name evidence="2" type="ORF">VXC91_18885</name>
</gene>
<evidence type="ECO:0000313" key="2">
    <source>
        <dbReference type="EMBL" id="MED7823991.1"/>
    </source>
</evidence>
<dbReference type="Proteomes" id="UP001333996">
    <property type="component" value="Unassembled WGS sequence"/>
</dbReference>
<evidence type="ECO:0000313" key="3">
    <source>
        <dbReference type="Proteomes" id="UP001333996"/>
    </source>
</evidence>
<reference evidence="2" key="1">
    <citation type="submission" date="2024-01" db="EMBL/GenBank/DDBJ databases">
        <title>First draft genome sequence data of TA4-1, the type strain of Gram-positive actinobacterium Streptomyces chiangmaiensis.</title>
        <authorList>
            <person name="Yasawong M."/>
            <person name="Nantapong N."/>
        </authorList>
    </citation>
    <scope>NUCLEOTIDE SEQUENCE</scope>
    <source>
        <strain evidence="2">TA4-1</strain>
    </source>
</reference>
<organism evidence="2 3">
    <name type="scientific">Streptomyces chiangmaiensis</name>
    <dbReference type="NCBI Taxonomy" id="766497"/>
    <lineage>
        <taxon>Bacteria</taxon>
        <taxon>Bacillati</taxon>
        <taxon>Actinomycetota</taxon>
        <taxon>Actinomycetes</taxon>
        <taxon>Kitasatosporales</taxon>
        <taxon>Streptomycetaceae</taxon>
        <taxon>Streptomyces</taxon>
    </lineage>
</organism>
<keyword evidence="3" id="KW-1185">Reference proteome</keyword>
<comment type="caution">
    <text evidence="2">The sequence shown here is derived from an EMBL/GenBank/DDBJ whole genome shotgun (WGS) entry which is preliminary data.</text>
</comment>
<accession>A0ABU7FIP1</accession>
<sequence>MTMPITANGPHPETACRRRWVDDHECGHHTSLTQDWSRKTPGYSTAGSSCARRTAAP</sequence>
<proteinExistence type="predicted"/>